<organism evidence="1 2">
    <name type="scientific">Nonomuraea longispora</name>
    <dbReference type="NCBI Taxonomy" id="1848320"/>
    <lineage>
        <taxon>Bacteria</taxon>
        <taxon>Bacillati</taxon>
        <taxon>Actinomycetota</taxon>
        <taxon>Actinomycetes</taxon>
        <taxon>Streptosporangiales</taxon>
        <taxon>Streptosporangiaceae</taxon>
        <taxon>Nonomuraea</taxon>
    </lineage>
</organism>
<protein>
    <submittedName>
        <fullName evidence="1">ATPase</fullName>
    </submittedName>
</protein>
<evidence type="ECO:0000313" key="1">
    <source>
        <dbReference type="EMBL" id="TDC01502.1"/>
    </source>
</evidence>
<feature type="non-terminal residue" evidence="1">
    <location>
        <position position="1"/>
    </location>
</feature>
<dbReference type="AlphaFoldDB" id="A0A4R4N5G8"/>
<dbReference type="Proteomes" id="UP000295157">
    <property type="component" value="Unassembled WGS sequence"/>
</dbReference>
<evidence type="ECO:0000313" key="2">
    <source>
        <dbReference type="Proteomes" id="UP000295157"/>
    </source>
</evidence>
<reference evidence="1 2" key="1">
    <citation type="submission" date="2019-02" db="EMBL/GenBank/DDBJ databases">
        <title>Draft genome sequences of novel Actinobacteria.</title>
        <authorList>
            <person name="Sahin N."/>
            <person name="Ay H."/>
            <person name="Saygin H."/>
        </authorList>
    </citation>
    <scope>NUCLEOTIDE SEQUENCE [LARGE SCALE GENOMIC DNA]</scope>
    <source>
        <strain evidence="1 2">KC201</strain>
    </source>
</reference>
<gene>
    <name evidence="1" type="ORF">E1267_31685</name>
</gene>
<accession>A0A4R4N5G8</accession>
<keyword evidence="2" id="KW-1185">Reference proteome</keyword>
<proteinExistence type="predicted"/>
<sequence length="179" mass="20005">EFRREGAVWSLVFAGRAAHMPDAKGLRDLHTLLSRPGDDVPAVRLLDPEGGELVVAARRMGGDDVLDEEAKSRYRHRLAQLDDEIDRAAELGDDRRAAEFDRERAALLEELRAAAGLGGRTRRLGDEAERARKTVTARIRDTLRKLDHAHPELAAHLRATVSTGSTCRYQPDDTIPWRL</sequence>
<comment type="caution">
    <text evidence="1">The sequence shown here is derived from an EMBL/GenBank/DDBJ whole genome shotgun (WGS) entry which is preliminary data.</text>
</comment>
<name>A0A4R4N5G8_9ACTN</name>
<dbReference type="EMBL" id="SMJZ01000157">
    <property type="protein sequence ID" value="TDC01502.1"/>
    <property type="molecule type" value="Genomic_DNA"/>
</dbReference>